<dbReference type="PROSITE" id="PS50016">
    <property type="entry name" value="ZF_PHD_2"/>
    <property type="match status" value="1"/>
</dbReference>
<keyword evidence="6" id="KW-1133">Transmembrane helix</keyword>
<protein>
    <recommendedName>
        <fullName evidence="7">PHD-type domain-containing protein</fullName>
    </recommendedName>
</protein>
<dbReference type="GO" id="GO:0008270">
    <property type="term" value="F:zinc ion binding"/>
    <property type="evidence" value="ECO:0007669"/>
    <property type="project" value="UniProtKB-KW"/>
</dbReference>
<dbReference type="SUPFAM" id="SSF57903">
    <property type="entry name" value="FYVE/PHD zinc finger"/>
    <property type="match status" value="1"/>
</dbReference>
<dbReference type="AlphaFoldDB" id="A0A8J5C4W1"/>
<reference evidence="8 9" key="1">
    <citation type="submission" date="2020-08" db="EMBL/GenBank/DDBJ databases">
        <title>Plant Genome Project.</title>
        <authorList>
            <person name="Zhang R.-G."/>
        </authorList>
    </citation>
    <scope>NUCLEOTIDE SEQUENCE [LARGE SCALE GENOMIC DNA]</scope>
    <source>
        <tissue evidence="8">Rhizome</tissue>
    </source>
</reference>
<evidence type="ECO:0000256" key="3">
    <source>
        <dbReference type="ARBA" id="ARBA00022833"/>
    </source>
</evidence>
<dbReference type="InterPro" id="IPR019787">
    <property type="entry name" value="Znf_PHD-finger"/>
</dbReference>
<keyword evidence="2 4" id="KW-0863">Zinc-finger</keyword>
<dbReference type="Pfam" id="PF25073">
    <property type="entry name" value="DUF7797"/>
    <property type="match status" value="1"/>
</dbReference>
<dbReference type="InterPro" id="IPR001965">
    <property type="entry name" value="Znf_PHD"/>
</dbReference>
<evidence type="ECO:0000256" key="1">
    <source>
        <dbReference type="ARBA" id="ARBA00022723"/>
    </source>
</evidence>
<dbReference type="Gene3D" id="3.30.40.10">
    <property type="entry name" value="Zinc/RING finger domain, C3HC4 (zinc finger)"/>
    <property type="match status" value="1"/>
</dbReference>
<evidence type="ECO:0000259" key="7">
    <source>
        <dbReference type="PROSITE" id="PS50016"/>
    </source>
</evidence>
<dbReference type="PANTHER" id="PTHR47527">
    <property type="entry name" value="RING/FYVE/PHD ZINC FINGER SUPERFAMILY PROTEIN"/>
    <property type="match status" value="1"/>
</dbReference>
<evidence type="ECO:0000256" key="4">
    <source>
        <dbReference type="PROSITE-ProRule" id="PRU00146"/>
    </source>
</evidence>
<keyword evidence="6" id="KW-0472">Membrane</keyword>
<accession>A0A8J5C4W1</accession>
<dbReference type="EMBL" id="JACMSC010000020">
    <property type="protein sequence ID" value="KAG6472510.1"/>
    <property type="molecule type" value="Genomic_DNA"/>
</dbReference>
<feature type="region of interest" description="Disordered" evidence="5">
    <location>
        <begin position="207"/>
        <end position="249"/>
    </location>
</feature>
<dbReference type="InterPro" id="IPR056699">
    <property type="entry name" value="DUF7797"/>
</dbReference>
<feature type="region of interest" description="Disordered" evidence="5">
    <location>
        <begin position="143"/>
        <end position="186"/>
    </location>
</feature>
<dbReference type="Pfam" id="PF00628">
    <property type="entry name" value="PHD"/>
    <property type="match status" value="1"/>
</dbReference>
<keyword evidence="9" id="KW-1185">Reference proteome</keyword>
<dbReference type="PANTHER" id="PTHR47527:SF3">
    <property type="entry name" value="RING_FYVE_PHD ZINC FINGER SUPERFAMILY PROTEIN"/>
    <property type="match status" value="1"/>
</dbReference>
<comment type="caution">
    <text evidence="8">The sequence shown here is derived from an EMBL/GenBank/DDBJ whole genome shotgun (WGS) entry which is preliminary data.</text>
</comment>
<evidence type="ECO:0000256" key="6">
    <source>
        <dbReference type="SAM" id="Phobius"/>
    </source>
</evidence>
<sequence>MVLSALGQMRGGKELAAAKKALVTEAKERLVVMCEAIKPKDLISTEAVRVVAEDLGLNRSKDLALGFQPPRMSIAEKLMLTKKKSAVVGEHASSEIQVVAYYALLFSFSMLAYIAFQTYLITYACGLILQMEVSKETNVHSSVHSSQQLPVSVGAKSESRGTIASGASRISQDKSPMPTSSGGLHNSSTISHVPVLAFAGHNLNSRDKALPSVHNGLNARPSGPSYLTHDQAKNPPQKNPTISSMQTPSVVAVSRFSQPNKLLDHTSIRSEGIAGANVSQSSHQMKNQEIKSSTDQAGQGGLHITHQPTQGLAFFHAPSLYTNHNEIGKSVQRILQSKVLDHPNWIPPSSDYMNASLNCQICKNVISDIESLLVCDACEKGNHLKCLQSYGSKDIPKAEWHCPNCLASSNGKTLPPKYGRVTRGPVPALRAFANLKYSRVEIDEVRFEWAECMLDYI</sequence>
<name>A0A8J5C4W1_ZINOF</name>
<proteinExistence type="predicted"/>
<keyword evidence="6" id="KW-0812">Transmembrane</keyword>
<evidence type="ECO:0000313" key="9">
    <source>
        <dbReference type="Proteomes" id="UP000734854"/>
    </source>
</evidence>
<evidence type="ECO:0000313" key="8">
    <source>
        <dbReference type="EMBL" id="KAG6472510.1"/>
    </source>
</evidence>
<feature type="transmembrane region" description="Helical" evidence="6">
    <location>
        <begin position="99"/>
        <end position="121"/>
    </location>
</feature>
<keyword evidence="1" id="KW-0479">Metal-binding</keyword>
<feature type="compositionally biased region" description="Polar residues" evidence="5">
    <location>
        <begin position="234"/>
        <end position="249"/>
    </location>
</feature>
<dbReference type="Proteomes" id="UP000734854">
    <property type="component" value="Unassembled WGS sequence"/>
</dbReference>
<keyword evidence="3" id="KW-0862">Zinc</keyword>
<dbReference type="SMART" id="SM00249">
    <property type="entry name" value="PHD"/>
    <property type="match status" value="1"/>
</dbReference>
<dbReference type="InterPro" id="IPR013083">
    <property type="entry name" value="Znf_RING/FYVE/PHD"/>
</dbReference>
<dbReference type="InterPro" id="IPR011011">
    <property type="entry name" value="Znf_FYVE_PHD"/>
</dbReference>
<evidence type="ECO:0000256" key="5">
    <source>
        <dbReference type="SAM" id="MobiDB-lite"/>
    </source>
</evidence>
<organism evidence="8 9">
    <name type="scientific">Zingiber officinale</name>
    <name type="common">Ginger</name>
    <name type="synonym">Amomum zingiber</name>
    <dbReference type="NCBI Taxonomy" id="94328"/>
    <lineage>
        <taxon>Eukaryota</taxon>
        <taxon>Viridiplantae</taxon>
        <taxon>Streptophyta</taxon>
        <taxon>Embryophyta</taxon>
        <taxon>Tracheophyta</taxon>
        <taxon>Spermatophyta</taxon>
        <taxon>Magnoliopsida</taxon>
        <taxon>Liliopsida</taxon>
        <taxon>Zingiberales</taxon>
        <taxon>Zingiberaceae</taxon>
        <taxon>Zingiber</taxon>
    </lineage>
</organism>
<gene>
    <name evidence="8" type="ORF">ZIOFF_069974</name>
</gene>
<feature type="compositionally biased region" description="Polar residues" evidence="5">
    <location>
        <begin position="168"/>
        <end position="186"/>
    </location>
</feature>
<evidence type="ECO:0000256" key="2">
    <source>
        <dbReference type="ARBA" id="ARBA00022771"/>
    </source>
</evidence>
<feature type="domain" description="PHD-type" evidence="7">
    <location>
        <begin position="356"/>
        <end position="408"/>
    </location>
</feature>